<keyword evidence="5" id="KW-0539">Nucleus</keyword>
<dbReference type="AlphaFoldDB" id="A0A061S1V3"/>
<dbReference type="PANTHER" id="PTHR15651:SF7">
    <property type="entry name" value="ARMADILLO REPEAT-CONTAINING PROTEIN 8"/>
    <property type="match status" value="1"/>
</dbReference>
<dbReference type="GO" id="GO:0005634">
    <property type="term" value="C:nucleus"/>
    <property type="evidence" value="ECO:0007669"/>
    <property type="project" value="UniProtKB-SubCell"/>
</dbReference>
<proteinExistence type="predicted"/>
<protein>
    <submittedName>
        <fullName evidence="6">Arm repeat-containing protein</fullName>
    </submittedName>
</protein>
<dbReference type="InterPro" id="IPR000225">
    <property type="entry name" value="Armadillo"/>
</dbReference>
<dbReference type="InterPro" id="IPR038739">
    <property type="entry name" value="ARMC8/Vid28"/>
</dbReference>
<name>A0A061S1V3_9CHLO</name>
<dbReference type="GO" id="GO:0043161">
    <property type="term" value="P:proteasome-mediated ubiquitin-dependent protein catabolic process"/>
    <property type="evidence" value="ECO:0007669"/>
    <property type="project" value="TreeGrafter"/>
</dbReference>
<dbReference type="Gene3D" id="1.25.10.10">
    <property type="entry name" value="Leucine-rich Repeat Variant"/>
    <property type="match status" value="1"/>
</dbReference>
<reference evidence="6" key="1">
    <citation type="submission" date="2014-05" db="EMBL/GenBank/DDBJ databases">
        <title>The transcriptome of the halophilic microalga Tetraselmis sp. GSL018 isolated from the Great Salt Lake, Utah.</title>
        <authorList>
            <person name="Jinkerson R.E."/>
            <person name="D'Adamo S."/>
            <person name="Posewitz M.C."/>
        </authorList>
    </citation>
    <scope>NUCLEOTIDE SEQUENCE</scope>
    <source>
        <strain evidence="6">GSL018</strain>
    </source>
</reference>
<evidence type="ECO:0000256" key="1">
    <source>
        <dbReference type="ARBA" id="ARBA00004123"/>
    </source>
</evidence>
<sequence>GDSLKAAATSVCNLVLDFSKVTEQVVKAKVLGNIVELTRSMDHELRCMAVSTLNNLVYQADLHVKAATVNAIGWPGICELMHDPDEAVACEVFTLLLTLCHRANADIDLMVASAGGGLELVRQIAGRLDPCRPCSPVIWKQALLVLSNIATGTEEHKGFVMEGGVPELLVPHLQQRTPECEHSRLAAAWIVINLLYCETPEPSTTSGARARAQRLQALGVWAQLESMQDDPSQDVQERVTTALWSFKHLLGEDRDPQGAAPILPD</sequence>
<dbReference type="PANTHER" id="PTHR15651">
    <property type="entry name" value="ARMADILLO REPEAT-CONTAINING PROTEIN 8"/>
    <property type="match status" value="1"/>
</dbReference>
<dbReference type="SMART" id="SM00185">
    <property type="entry name" value="ARM"/>
    <property type="match status" value="3"/>
</dbReference>
<accession>A0A061S1V3</accession>
<dbReference type="SUPFAM" id="SSF48371">
    <property type="entry name" value="ARM repeat"/>
    <property type="match status" value="1"/>
</dbReference>
<evidence type="ECO:0000256" key="3">
    <source>
        <dbReference type="ARBA" id="ARBA00022490"/>
    </source>
</evidence>
<feature type="non-terminal residue" evidence="6">
    <location>
        <position position="1"/>
    </location>
</feature>
<evidence type="ECO:0000256" key="2">
    <source>
        <dbReference type="ARBA" id="ARBA00004496"/>
    </source>
</evidence>
<dbReference type="GO" id="GO:0005737">
    <property type="term" value="C:cytoplasm"/>
    <property type="evidence" value="ECO:0007669"/>
    <property type="project" value="UniProtKB-SubCell"/>
</dbReference>
<evidence type="ECO:0000256" key="5">
    <source>
        <dbReference type="ARBA" id="ARBA00023242"/>
    </source>
</evidence>
<keyword evidence="4" id="KW-0677">Repeat</keyword>
<keyword evidence="3" id="KW-0963">Cytoplasm</keyword>
<dbReference type="InterPro" id="IPR011989">
    <property type="entry name" value="ARM-like"/>
</dbReference>
<organism evidence="6">
    <name type="scientific">Tetraselmis sp. GSL018</name>
    <dbReference type="NCBI Taxonomy" id="582737"/>
    <lineage>
        <taxon>Eukaryota</taxon>
        <taxon>Viridiplantae</taxon>
        <taxon>Chlorophyta</taxon>
        <taxon>core chlorophytes</taxon>
        <taxon>Chlorodendrophyceae</taxon>
        <taxon>Chlorodendrales</taxon>
        <taxon>Chlorodendraceae</taxon>
        <taxon>Tetraselmis</taxon>
    </lineage>
</organism>
<comment type="subcellular location">
    <subcellularLocation>
        <location evidence="2">Cytoplasm</location>
    </subcellularLocation>
    <subcellularLocation>
        <location evidence="1">Nucleus</location>
    </subcellularLocation>
</comment>
<dbReference type="InterPro" id="IPR016024">
    <property type="entry name" value="ARM-type_fold"/>
</dbReference>
<gene>
    <name evidence="6" type="ORF">TSPGSL018_19285</name>
</gene>
<dbReference type="EMBL" id="GBEZ01008779">
    <property type="protein sequence ID" value="JAC76781.1"/>
    <property type="molecule type" value="Transcribed_RNA"/>
</dbReference>
<dbReference type="GO" id="GO:0034657">
    <property type="term" value="C:GID complex"/>
    <property type="evidence" value="ECO:0007669"/>
    <property type="project" value="TreeGrafter"/>
</dbReference>
<evidence type="ECO:0000313" key="6">
    <source>
        <dbReference type="EMBL" id="JAC76781.1"/>
    </source>
</evidence>
<evidence type="ECO:0000256" key="4">
    <source>
        <dbReference type="ARBA" id="ARBA00022737"/>
    </source>
</evidence>